<comment type="caution">
    <text evidence="4">The sequence shown here is derived from an EMBL/GenBank/DDBJ whole genome shotgun (WGS) entry which is preliminary data.</text>
</comment>
<dbReference type="InterPro" id="IPR011006">
    <property type="entry name" value="CheY-like_superfamily"/>
</dbReference>
<keyword evidence="1" id="KW-0597">Phosphoprotein</keyword>
<dbReference type="PANTHER" id="PTHR37299">
    <property type="entry name" value="TRANSCRIPTIONAL REGULATOR-RELATED"/>
    <property type="match status" value="1"/>
</dbReference>
<dbReference type="SMART" id="SM00850">
    <property type="entry name" value="LytTR"/>
    <property type="match status" value="1"/>
</dbReference>
<gene>
    <name evidence="4" type="ORF">H8K52_11265</name>
</gene>
<reference evidence="4 5" key="1">
    <citation type="submission" date="2020-08" db="EMBL/GenBank/DDBJ databases">
        <title>Novel species isolated from subtropical streams in China.</title>
        <authorList>
            <person name="Lu H."/>
        </authorList>
    </citation>
    <scope>NUCLEOTIDE SEQUENCE [LARGE SCALE GENOMIC DNA]</scope>
    <source>
        <strain evidence="4 5">KACC 16656</strain>
    </source>
</reference>
<dbReference type="EMBL" id="JACOFW010000011">
    <property type="protein sequence ID" value="MBC3807924.1"/>
    <property type="molecule type" value="Genomic_DNA"/>
</dbReference>
<feature type="modified residue" description="4-aspartylphosphate" evidence="1">
    <location>
        <position position="55"/>
    </location>
</feature>
<dbReference type="SUPFAM" id="SSF52172">
    <property type="entry name" value="CheY-like"/>
    <property type="match status" value="1"/>
</dbReference>
<dbReference type="PROSITE" id="PS50110">
    <property type="entry name" value="RESPONSE_REGULATORY"/>
    <property type="match status" value="1"/>
</dbReference>
<dbReference type="InterPro" id="IPR046947">
    <property type="entry name" value="LytR-like"/>
</dbReference>
<dbReference type="Proteomes" id="UP000648257">
    <property type="component" value="Unassembled WGS sequence"/>
</dbReference>
<evidence type="ECO:0000313" key="4">
    <source>
        <dbReference type="EMBL" id="MBC3807924.1"/>
    </source>
</evidence>
<dbReference type="PROSITE" id="PS50930">
    <property type="entry name" value="HTH_LYTTR"/>
    <property type="match status" value="1"/>
</dbReference>
<feature type="domain" description="Response regulatory" evidence="2">
    <location>
        <begin position="4"/>
        <end position="118"/>
    </location>
</feature>
<protein>
    <submittedName>
        <fullName evidence="4">Response regulator transcription factor</fullName>
    </submittedName>
</protein>
<keyword evidence="5" id="KW-1185">Reference proteome</keyword>
<dbReference type="RefSeq" id="WP_186923003.1">
    <property type="nucleotide sequence ID" value="NZ_JACOFW010000011.1"/>
</dbReference>
<evidence type="ECO:0000313" key="5">
    <source>
        <dbReference type="Proteomes" id="UP000648257"/>
    </source>
</evidence>
<name>A0ABR6X4V3_9BURK</name>
<sequence>MSIKAIVVDDEELGRLNLQCALRNHPDWHVLALCESASEAEQVLDNNQVDVIFLDIHMPETSGIDLAKRLSKTNAPPVIIFVTAHSCYALHAFECFAMDYLLKPFSNTRLSEALVRAAETVHMRGNSDYGKSLHAYLEAGSIPQNKYLQQVAIRSLGEIELLSLDQVGYVSTAGNYVELHAKQGCKLLRVTMNTLEQKLDPAIFVRIHRGYIVRATHIVKLSNFTNGAAKLILSCGTTLPVSRAYLQTVKEMMVDVL</sequence>
<dbReference type="Gene3D" id="3.40.50.2300">
    <property type="match status" value="1"/>
</dbReference>
<dbReference type="InterPro" id="IPR007492">
    <property type="entry name" value="LytTR_DNA-bd_dom"/>
</dbReference>
<dbReference type="InterPro" id="IPR001789">
    <property type="entry name" value="Sig_transdc_resp-reg_receiver"/>
</dbReference>
<evidence type="ECO:0000256" key="1">
    <source>
        <dbReference type="PROSITE-ProRule" id="PRU00169"/>
    </source>
</evidence>
<dbReference type="Pfam" id="PF00072">
    <property type="entry name" value="Response_reg"/>
    <property type="match status" value="1"/>
</dbReference>
<dbReference type="PANTHER" id="PTHR37299:SF1">
    <property type="entry name" value="STAGE 0 SPORULATION PROTEIN A HOMOLOG"/>
    <property type="match status" value="1"/>
</dbReference>
<dbReference type="SMART" id="SM00448">
    <property type="entry name" value="REC"/>
    <property type="match status" value="1"/>
</dbReference>
<proteinExistence type="predicted"/>
<accession>A0ABR6X4V3</accession>
<evidence type="ECO:0000259" key="3">
    <source>
        <dbReference type="PROSITE" id="PS50930"/>
    </source>
</evidence>
<evidence type="ECO:0000259" key="2">
    <source>
        <dbReference type="PROSITE" id="PS50110"/>
    </source>
</evidence>
<dbReference type="Pfam" id="PF04397">
    <property type="entry name" value="LytTR"/>
    <property type="match status" value="1"/>
</dbReference>
<organism evidence="4 5">
    <name type="scientific">Undibacterium seohonense</name>
    <dbReference type="NCBI Taxonomy" id="1344950"/>
    <lineage>
        <taxon>Bacteria</taxon>
        <taxon>Pseudomonadati</taxon>
        <taxon>Pseudomonadota</taxon>
        <taxon>Betaproteobacteria</taxon>
        <taxon>Burkholderiales</taxon>
        <taxon>Oxalobacteraceae</taxon>
        <taxon>Undibacterium</taxon>
    </lineage>
</organism>
<feature type="domain" description="HTH LytTR-type" evidence="3">
    <location>
        <begin position="151"/>
        <end position="255"/>
    </location>
</feature>
<dbReference type="Gene3D" id="2.40.50.1020">
    <property type="entry name" value="LytTr DNA-binding domain"/>
    <property type="match status" value="1"/>
</dbReference>